<dbReference type="RefSeq" id="WP_092538031.1">
    <property type="nucleotide sequence ID" value="NZ_FNKQ01000003.1"/>
</dbReference>
<dbReference type="OrthoDB" id="157531at2157"/>
<feature type="transmembrane region" description="Helical" evidence="1">
    <location>
        <begin position="6"/>
        <end position="26"/>
    </location>
</feature>
<reference evidence="4" key="2">
    <citation type="submission" date="2016-10" db="EMBL/GenBank/DDBJ databases">
        <authorList>
            <person name="Varghese N."/>
            <person name="Submissions S."/>
        </authorList>
    </citation>
    <scope>NUCLEOTIDE SEQUENCE [LARGE SCALE GENOMIC DNA]</scope>
    <source>
        <strain evidence="4">CGMCC 1.12397</strain>
    </source>
</reference>
<accession>A0A1H1DWZ0</accession>
<evidence type="ECO:0000313" key="2">
    <source>
        <dbReference type="EMBL" id="RDI71510.1"/>
    </source>
</evidence>
<evidence type="ECO:0000313" key="5">
    <source>
        <dbReference type="Proteomes" id="UP000255421"/>
    </source>
</evidence>
<evidence type="ECO:0000256" key="1">
    <source>
        <dbReference type="SAM" id="Phobius"/>
    </source>
</evidence>
<dbReference type="Pfam" id="PF24377">
    <property type="entry name" value="DUF7533"/>
    <property type="match status" value="1"/>
</dbReference>
<reference evidence="3" key="1">
    <citation type="submission" date="2016-10" db="EMBL/GenBank/DDBJ databases">
        <authorList>
            <person name="de Groot N.N."/>
        </authorList>
    </citation>
    <scope>NUCLEOTIDE SEQUENCE [LARGE SCALE GENOMIC DNA]</scope>
    <source>
        <strain evidence="3">CGMCC 1.12397</strain>
    </source>
</reference>
<feature type="transmembrane region" description="Helical" evidence="1">
    <location>
        <begin position="35"/>
        <end position="54"/>
    </location>
</feature>
<proteinExistence type="predicted"/>
<dbReference type="Proteomes" id="UP000199289">
    <property type="component" value="Unassembled WGS sequence"/>
</dbReference>
<dbReference type="Proteomes" id="UP000255421">
    <property type="component" value="Unassembled WGS sequence"/>
</dbReference>
<keyword evidence="1" id="KW-0812">Transmembrane</keyword>
<name>A0A1H1DWZ0_9EURY</name>
<dbReference type="EMBL" id="FNKQ01000003">
    <property type="protein sequence ID" value="SDQ81062.1"/>
    <property type="molecule type" value="Genomic_DNA"/>
</dbReference>
<evidence type="ECO:0000313" key="3">
    <source>
        <dbReference type="EMBL" id="SDQ81062.1"/>
    </source>
</evidence>
<keyword evidence="1" id="KW-1133">Transmembrane helix</keyword>
<evidence type="ECO:0000313" key="4">
    <source>
        <dbReference type="Proteomes" id="UP000199289"/>
    </source>
</evidence>
<reference evidence="2 5" key="3">
    <citation type="submission" date="2018-07" db="EMBL/GenBank/DDBJ databases">
        <title>Genome sequence of extremly halophilic archaeon Halopelagius longus strain BC12-B1.</title>
        <authorList>
            <person name="Zhang X."/>
        </authorList>
    </citation>
    <scope>NUCLEOTIDE SEQUENCE [LARGE SCALE GENOMIC DNA]</scope>
    <source>
        <strain evidence="2 5">BC12-B1</strain>
    </source>
</reference>
<sequence length="81" mass="8300">MGLGIWGTIQLAATLVFAIPVGIFGLNTLLAGQELFGGGLLAVAVLMVVLPHYLTTPGDIPATVAEKVVGKAVKVPDEEES</sequence>
<dbReference type="AlphaFoldDB" id="A0A1H1DWZ0"/>
<gene>
    <name evidence="2" type="ORF">DWB78_07120</name>
    <name evidence="3" type="ORF">SAMN05216278_2628</name>
</gene>
<protein>
    <submittedName>
        <fullName evidence="3">Uncharacterized protein</fullName>
    </submittedName>
</protein>
<dbReference type="EMBL" id="QQST01000001">
    <property type="protein sequence ID" value="RDI71510.1"/>
    <property type="molecule type" value="Genomic_DNA"/>
</dbReference>
<organism evidence="3 4">
    <name type="scientific">Halopelagius longus</name>
    <dbReference type="NCBI Taxonomy" id="1236180"/>
    <lineage>
        <taxon>Archaea</taxon>
        <taxon>Methanobacteriati</taxon>
        <taxon>Methanobacteriota</taxon>
        <taxon>Stenosarchaea group</taxon>
        <taxon>Halobacteria</taxon>
        <taxon>Halobacteriales</taxon>
        <taxon>Haloferacaceae</taxon>
    </lineage>
</organism>
<keyword evidence="5" id="KW-1185">Reference proteome</keyword>
<keyword evidence="1" id="KW-0472">Membrane</keyword>
<dbReference type="InterPro" id="IPR055955">
    <property type="entry name" value="DUF7533"/>
</dbReference>